<keyword evidence="3" id="KW-1185">Reference proteome</keyword>
<dbReference type="InterPro" id="IPR031325">
    <property type="entry name" value="RHS_repeat"/>
</dbReference>
<dbReference type="Pfam" id="PF05593">
    <property type="entry name" value="RHS_repeat"/>
    <property type="match status" value="1"/>
</dbReference>
<accession>A0A8J7WVC9</accession>
<evidence type="ECO:0000256" key="1">
    <source>
        <dbReference type="SAM" id="MobiDB-lite"/>
    </source>
</evidence>
<organism evidence="2 3">
    <name type="scientific">Actinocrinis puniceicyclus</name>
    <dbReference type="NCBI Taxonomy" id="977794"/>
    <lineage>
        <taxon>Bacteria</taxon>
        <taxon>Bacillati</taxon>
        <taxon>Actinomycetota</taxon>
        <taxon>Actinomycetes</taxon>
        <taxon>Catenulisporales</taxon>
        <taxon>Actinospicaceae</taxon>
        <taxon>Actinocrinis</taxon>
    </lineage>
</organism>
<name>A0A8J7WVC9_9ACTN</name>
<dbReference type="Gene3D" id="2.180.10.10">
    <property type="entry name" value="RHS repeat-associated core"/>
    <property type="match status" value="1"/>
</dbReference>
<evidence type="ECO:0000313" key="3">
    <source>
        <dbReference type="Proteomes" id="UP000677913"/>
    </source>
</evidence>
<protein>
    <submittedName>
        <fullName evidence="2">RHS repeat protein</fullName>
    </submittedName>
</protein>
<feature type="region of interest" description="Disordered" evidence="1">
    <location>
        <begin position="87"/>
        <end position="131"/>
    </location>
</feature>
<gene>
    <name evidence="2" type="ORF">KGA66_22575</name>
</gene>
<dbReference type="InterPro" id="IPR006530">
    <property type="entry name" value="YD"/>
</dbReference>
<feature type="region of interest" description="Disordered" evidence="1">
    <location>
        <begin position="45"/>
        <end position="73"/>
    </location>
</feature>
<reference evidence="2" key="1">
    <citation type="submission" date="2021-04" db="EMBL/GenBank/DDBJ databases">
        <title>Genome based classification of Actinospica acidithermotolerans sp. nov., an actinobacterium isolated from an Indonesian hot spring.</title>
        <authorList>
            <person name="Kusuma A.B."/>
            <person name="Putra K.E."/>
            <person name="Nafisah S."/>
            <person name="Loh J."/>
            <person name="Nouioui I."/>
            <person name="Goodfellow M."/>
        </authorList>
    </citation>
    <scope>NUCLEOTIDE SEQUENCE</scope>
    <source>
        <strain evidence="2">DSM 45618</strain>
    </source>
</reference>
<dbReference type="AlphaFoldDB" id="A0A8J7WVC9"/>
<proteinExistence type="predicted"/>
<sequence>MRTLSGGRKTWTFGYDAYDRLIEATTPSGARWCYRYDPLGRRTAKRHLGSNGASGPVRSQHWSAPHAGSTSPACCSAGYPHGATAACSTRTTSSSYCSTRCRSRPRPQLRSATGEASIERRSSNCAQRRTS</sequence>
<comment type="caution">
    <text evidence="2">The sequence shown here is derived from an EMBL/GenBank/DDBJ whole genome shotgun (WGS) entry which is preliminary data.</text>
</comment>
<feature type="compositionally biased region" description="Low complexity" evidence="1">
    <location>
        <begin position="87"/>
        <end position="100"/>
    </location>
</feature>
<dbReference type="EMBL" id="JAGSXH010000105">
    <property type="protein sequence ID" value="MBS2965854.1"/>
    <property type="molecule type" value="Genomic_DNA"/>
</dbReference>
<evidence type="ECO:0000313" key="2">
    <source>
        <dbReference type="EMBL" id="MBS2965854.1"/>
    </source>
</evidence>
<dbReference type="NCBIfam" id="TIGR01643">
    <property type="entry name" value="YD_repeat_2x"/>
    <property type="match status" value="2"/>
</dbReference>
<dbReference type="Proteomes" id="UP000677913">
    <property type="component" value="Unassembled WGS sequence"/>
</dbReference>